<keyword evidence="3" id="KW-1185">Reference proteome</keyword>
<organism evidence="2 3">
    <name type="scientific">Pisum sativum</name>
    <name type="common">Garden pea</name>
    <name type="synonym">Lathyrus oleraceus</name>
    <dbReference type="NCBI Taxonomy" id="3888"/>
    <lineage>
        <taxon>Eukaryota</taxon>
        <taxon>Viridiplantae</taxon>
        <taxon>Streptophyta</taxon>
        <taxon>Embryophyta</taxon>
        <taxon>Tracheophyta</taxon>
        <taxon>Spermatophyta</taxon>
        <taxon>Magnoliopsida</taxon>
        <taxon>eudicotyledons</taxon>
        <taxon>Gunneridae</taxon>
        <taxon>Pentapetalae</taxon>
        <taxon>rosids</taxon>
        <taxon>fabids</taxon>
        <taxon>Fabales</taxon>
        <taxon>Fabaceae</taxon>
        <taxon>Papilionoideae</taxon>
        <taxon>50 kb inversion clade</taxon>
        <taxon>NPAAA clade</taxon>
        <taxon>Hologalegina</taxon>
        <taxon>IRL clade</taxon>
        <taxon>Fabeae</taxon>
        <taxon>Lathyrus</taxon>
    </lineage>
</organism>
<dbReference type="Gramene" id="Psat07G0369800-T1">
    <property type="protein sequence ID" value="KAI5387703.1"/>
    <property type="gene ID" value="KIW84_073698"/>
</dbReference>
<name>A0A9D4VPE0_PEA</name>
<feature type="compositionally biased region" description="Low complexity" evidence="1">
    <location>
        <begin position="28"/>
        <end position="44"/>
    </location>
</feature>
<proteinExistence type="predicted"/>
<evidence type="ECO:0000313" key="2">
    <source>
        <dbReference type="EMBL" id="KAI5387703.1"/>
    </source>
</evidence>
<dbReference type="AlphaFoldDB" id="A0A9D4VPE0"/>
<feature type="compositionally biased region" description="Basic residues" evidence="1">
    <location>
        <begin position="45"/>
        <end position="56"/>
    </location>
</feature>
<dbReference type="EMBL" id="JAMSHJ010000007">
    <property type="protein sequence ID" value="KAI5387703.1"/>
    <property type="molecule type" value="Genomic_DNA"/>
</dbReference>
<feature type="region of interest" description="Disordered" evidence="1">
    <location>
        <begin position="1"/>
        <end position="56"/>
    </location>
</feature>
<evidence type="ECO:0000256" key="1">
    <source>
        <dbReference type="SAM" id="MobiDB-lite"/>
    </source>
</evidence>
<comment type="caution">
    <text evidence="2">The sequence shown here is derived from an EMBL/GenBank/DDBJ whole genome shotgun (WGS) entry which is preliminary data.</text>
</comment>
<dbReference type="Proteomes" id="UP001058974">
    <property type="component" value="Chromosome 7"/>
</dbReference>
<feature type="compositionally biased region" description="Polar residues" evidence="1">
    <location>
        <begin position="1"/>
        <end position="27"/>
    </location>
</feature>
<gene>
    <name evidence="2" type="ORF">KIW84_073698</name>
</gene>
<protein>
    <submittedName>
        <fullName evidence="2">Uncharacterized protein</fullName>
    </submittedName>
</protein>
<sequence length="114" mass="12407">MESIVTTSTIPNRSNKENVSPLCSNTNKSKISISQIAPSSSSFKSKNKKKAIQRKRKRVPLADITNLCNISSTSSSTSTNFTLSHQPLIGVSISWKGTPKPLNLAAKSLRMGFR</sequence>
<evidence type="ECO:0000313" key="3">
    <source>
        <dbReference type="Proteomes" id="UP001058974"/>
    </source>
</evidence>
<accession>A0A9D4VPE0</accession>
<reference evidence="2 3" key="1">
    <citation type="journal article" date="2022" name="Nat. Genet.">
        <title>Improved pea reference genome and pan-genome highlight genomic features and evolutionary characteristics.</title>
        <authorList>
            <person name="Yang T."/>
            <person name="Liu R."/>
            <person name="Luo Y."/>
            <person name="Hu S."/>
            <person name="Wang D."/>
            <person name="Wang C."/>
            <person name="Pandey M.K."/>
            <person name="Ge S."/>
            <person name="Xu Q."/>
            <person name="Li N."/>
            <person name="Li G."/>
            <person name="Huang Y."/>
            <person name="Saxena R.K."/>
            <person name="Ji Y."/>
            <person name="Li M."/>
            <person name="Yan X."/>
            <person name="He Y."/>
            <person name="Liu Y."/>
            <person name="Wang X."/>
            <person name="Xiang C."/>
            <person name="Varshney R.K."/>
            <person name="Ding H."/>
            <person name="Gao S."/>
            <person name="Zong X."/>
        </authorList>
    </citation>
    <scope>NUCLEOTIDE SEQUENCE [LARGE SCALE GENOMIC DNA]</scope>
    <source>
        <strain evidence="2 3">cv. Zhongwan 6</strain>
    </source>
</reference>